<dbReference type="EMBL" id="ML208571">
    <property type="protein sequence ID" value="TFK62611.1"/>
    <property type="molecule type" value="Genomic_DNA"/>
</dbReference>
<evidence type="ECO:0000313" key="1">
    <source>
        <dbReference type="EMBL" id="TFK62611.1"/>
    </source>
</evidence>
<gene>
    <name evidence="1" type="ORF">BDN72DRAFT_903100</name>
</gene>
<organism evidence="1 2">
    <name type="scientific">Pluteus cervinus</name>
    <dbReference type="NCBI Taxonomy" id="181527"/>
    <lineage>
        <taxon>Eukaryota</taxon>
        <taxon>Fungi</taxon>
        <taxon>Dikarya</taxon>
        <taxon>Basidiomycota</taxon>
        <taxon>Agaricomycotina</taxon>
        <taxon>Agaricomycetes</taxon>
        <taxon>Agaricomycetidae</taxon>
        <taxon>Agaricales</taxon>
        <taxon>Pluteineae</taxon>
        <taxon>Pluteaceae</taxon>
        <taxon>Pluteus</taxon>
    </lineage>
</organism>
<protein>
    <submittedName>
        <fullName evidence="1">Uncharacterized protein</fullName>
    </submittedName>
</protein>
<sequence>MDGESMMSSMGFLILSLSTGDPHPLAAFPNGMRFESGHSDFTGAIDLKISGDFFSLSYSPGDDFRQYGFYEGEPTIGDGFIEIMFVYNWKTGERIFRSAKQEAFVFLDLPYVLRFTREQTGVSCLEIQNIETSAVIVRLSLPHLPADKPVYLINGAQELSRSPRKDHHYPFQSSPDHSMIFLFTGLHSSRAVTIIPCSALRDLVNRFASPNIDGVPSLPWGTWPQVTSLLPSTCQQYFTATAYGRRLAINSFGSGVKIFEFEDKWMTKGFSTVQGDDSFTMVPLPQPRH</sequence>
<evidence type="ECO:0000313" key="2">
    <source>
        <dbReference type="Proteomes" id="UP000308600"/>
    </source>
</evidence>
<keyword evidence="2" id="KW-1185">Reference proteome</keyword>
<proteinExistence type="predicted"/>
<name>A0ACD3AAH2_9AGAR</name>
<dbReference type="Proteomes" id="UP000308600">
    <property type="component" value="Unassembled WGS sequence"/>
</dbReference>
<accession>A0ACD3AAH2</accession>
<reference evidence="1 2" key="1">
    <citation type="journal article" date="2019" name="Nat. Ecol. Evol.">
        <title>Megaphylogeny resolves global patterns of mushroom evolution.</title>
        <authorList>
            <person name="Varga T."/>
            <person name="Krizsan K."/>
            <person name="Foldi C."/>
            <person name="Dima B."/>
            <person name="Sanchez-Garcia M."/>
            <person name="Sanchez-Ramirez S."/>
            <person name="Szollosi G.J."/>
            <person name="Szarkandi J.G."/>
            <person name="Papp V."/>
            <person name="Albert L."/>
            <person name="Andreopoulos W."/>
            <person name="Angelini C."/>
            <person name="Antonin V."/>
            <person name="Barry K.W."/>
            <person name="Bougher N.L."/>
            <person name="Buchanan P."/>
            <person name="Buyck B."/>
            <person name="Bense V."/>
            <person name="Catcheside P."/>
            <person name="Chovatia M."/>
            <person name="Cooper J."/>
            <person name="Damon W."/>
            <person name="Desjardin D."/>
            <person name="Finy P."/>
            <person name="Geml J."/>
            <person name="Haridas S."/>
            <person name="Hughes K."/>
            <person name="Justo A."/>
            <person name="Karasinski D."/>
            <person name="Kautmanova I."/>
            <person name="Kiss B."/>
            <person name="Kocsube S."/>
            <person name="Kotiranta H."/>
            <person name="LaButti K.M."/>
            <person name="Lechner B.E."/>
            <person name="Liimatainen K."/>
            <person name="Lipzen A."/>
            <person name="Lukacs Z."/>
            <person name="Mihaltcheva S."/>
            <person name="Morgado L.N."/>
            <person name="Niskanen T."/>
            <person name="Noordeloos M.E."/>
            <person name="Ohm R.A."/>
            <person name="Ortiz-Santana B."/>
            <person name="Ovrebo C."/>
            <person name="Racz N."/>
            <person name="Riley R."/>
            <person name="Savchenko A."/>
            <person name="Shiryaev A."/>
            <person name="Soop K."/>
            <person name="Spirin V."/>
            <person name="Szebenyi C."/>
            <person name="Tomsovsky M."/>
            <person name="Tulloss R.E."/>
            <person name="Uehling J."/>
            <person name="Grigoriev I.V."/>
            <person name="Vagvolgyi C."/>
            <person name="Papp T."/>
            <person name="Martin F.M."/>
            <person name="Miettinen O."/>
            <person name="Hibbett D.S."/>
            <person name="Nagy L.G."/>
        </authorList>
    </citation>
    <scope>NUCLEOTIDE SEQUENCE [LARGE SCALE GENOMIC DNA]</scope>
    <source>
        <strain evidence="1 2">NL-1719</strain>
    </source>
</reference>